<feature type="region of interest" description="Disordered" evidence="1">
    <location>
        <begin position="27"/>
        <end position="58"/>
    </location>
</feature>
<accession>A0AAN8XH78</accession>
<feature type="region of interest" description="Disordered" evidence="1">
    <location>
        <begin position="106"/>
        <end position="159"/>
    </location>
</feature>
<feature type="compositionally biased region" description="Basic and acidic residues" evidence="1">
    <location>
        <begin position="132"/>
        <end position="156"/>
    </location>
</feature>
<protein>
    <submittedName>
        <fullName evidence="2">Uncharacterized protein</fullName>
    </submittedName>
</protein>
<dbReference type="EMBL" id="JAXCGZ010002174">
    <property type="protein sequence ID" value="KAK7084252.1"/>
    <property type="molecule type" value="Genomic_DNA"/>
</dbReference>
<reference evidence="2 3" key="1">
    <citation type="submission" date="2023-11" db="EMBL/GenBank/DDBJ databases">
        <title>Halocaridina rubra genome assembly.</title>
        <authorList>
            <person name="Smith C."/>
        </authorList>
    </citation>
    <scope>NUCLEOTIDE SEQUENCE [LARGE SCALE GENOMIC DNA]</scope>
    <source>
        <strain evidence="2">EP-1</strain>
        <tissue evidence="2">Whole</tissue>
    </source>
</reference>
<evidence type="ECO:0000313" key="3">
    <source>
        <dbReference type="Proteomes" id="UP001381693"/>
    </source>
</evidence>
<name>A0AAN8XH78_HALRR</name>
<sequence>MGGLTSKHIDELVDNFKHQGTPKMIKHLPFDPRSPSENITRTPITALDTTDSGADSTPAEAKTIRVIDPRSPIAEVTRTPIIVQKTDIKHRSQPLRPKTLMKLDSLSQSTEEENGNEQQDPRSPTIKVPRTPLEEKNIDLDPSISEEKERDEDIASKTESNVQENSVLVKKLFTIEKDGDKVRRPLATVQNNIKIEKTPRDLLQAKHCRNIEDEYNKTHQAILNQLPAQENTVKSNTEFVETI</sequence>
<dbReference type="PANTHER" id="PTHR34756:SF1">
    <property type="entry name" value="CELL DIVISION CYCLE-ASSOCIATED PROTEIN 3"/>
    <property type="match status" value="1"/>
</dbReference>
<evidence type="ECO:0000256" key="1">
    <source>
        <dbReference type="SAM" id="MobiDB-lite"/>
    </source>
</evidence>
<proteinExistence type="predicted"/>
<organism evidence="2 3">
    <name type="scientific">Halocaridina rubra</name>
    <name type="common">Hawaiian red shrimp</name>
    <dbReference type="NCBI Taxonomy" id="373956"/>
    <lineage>
        <taxon>Eukaryota</taxon>
        <taxon>Metazoa</taxon>
        <taxon>Ecdysozoa</taxon>
        <taxon>Arthropoda</taxon>
        <taxon>Crustacea</taxon>
        <taxon>Multicrustacea</taxon>
        <taxon>Malacostraca</taxon>
        <taxon>Eumalacostraca</taxon>
        <taxon>Eucarida</taxon>
        <taxon>Decapoda</taxon>
        <taxon>Pleocyemata</taxon>
        <taxon>Caridea</taxon>
        <taxon>Atyoidea</taxon>
        <taxon>Atyidae</taxon>
        <taxon>Halocaridina</taxon>
    </lineage>
</organism>
<dbReference type="Proteomes" id="UP001381693">
    <property type="component" value="Unassembled WGS sequence"/>
</dbReference>
<dbReference type="PANTHER" id="PTHR34756">
    <property type="entry name" value="CELL DIVISION CYCLE-ASSOCIATED PROTEIN 3"/>
    <property type="match status" value="1"/>
</dbReference>
<comment type="caution">
    <text evidence="2">The sequence shown here is derived from an EMBL/GenBank/DDBJ whole genome shotgun (WGS) entry which is preliminary data.</text>
</comment>
<gene>
    <name evidence="2" type="ORF">SK128_005459</name>
</gene>
<dbReference type="AlphaFoldDB" id="A0AAN8XH78"/>
<dbReference type="InterPro" id="IPR038832">
    <property type="entry name" value="CDCA3"/>
</dbReference>
<feature type="compositionally biased region" description="Polar residues" evidence="1">
    <location>
        <begin position="35"/>
        <end position="55"/>
    </location>
</feature>
<evidence type="ECO:0000313" key="2">
    <source>
        <dbReference type="EMBL" id="KAK7084252.1"/>
    </source>
</evidence>
<keyword evidence="3" id="KW-1185">Reference proteome</keyword>